<feature type="domain" description="Resolvase/invertase-type recombinase catalytic" evidence="1">
    <location>
        <begin position="9"/>
        <end position="86"/>
    </location>
</feature>
<dbReference type="EMBL" id="PCTI01000046">
    <property type="protein sequence ID" value="PIP68818.1"/>
    <property type="molecule type" value="Genomic_DNA"/>
</dbReference>
<dbReference type="InterPro" id="IPR036162">
    <property type="entry name" value="Resolvase-like_N_sf"/>
</dbReference>
<dbReference type="AlphaFoldDB" id="A0A2H0CHH4"/>
<gene>
    <name evidence="2" type="ORF">COW91_02805</name>
</gene>
<protein>
    <recommendedName>
        <fullName evidence="1">Resolvase/invertase-type recombinase catalytic domain-containing protein</fullName>
    </recommendedName>
</protein>
<name>A0A2H0CHH4_9BACT</name>
<feature type="non-terminal residue" evidence="2">
    <location>
        <position position="86"/>
    </location>
</feature>
<organism evidence="2 3">
    <name type="scientific">Candidatus Nomurabacteria bacterium CG22_combo_CG10-13_8_21_14_all_32_8</name>
    <dbReference type="NCBI Taxonomy" id="1974732"/>
    <lineage>
        <taxon>Bacteria</taxon>
        <taxon>Candidatus Nomuraibacteriota</taxon>
    </lineage>
</organism>
<dbReference type="Gene3D" id="3.40.50.1390">
    <property type="entry name" value="Resolvase, N-terminal catalytic domain"/>
    <property type="match status" value="1"/>
</dbReference>
<dbReference type="PROSITE" id="PS51736">
    <property type="entry name" value="RECOMBINASES_3"/>
    <property type="match status" value="1"/>
</dbReference>
<dbReference type="InterPro" id="IPR006119">
    <property type="entry name" value="Resolv_N"/>
</dbReference>
<evidence type="ECO:0000259" key="1">
    <source>
        <dbReference type="PROSITE" id="PS51736"/>
    </source>
</evidence>
<evidence type="ECO:0000313" key="3">
    <source>
        <dbReference type="Proteomes" id="UP000229176"/>
    </source>
</evidence>
<proteinExistence type="predicted"/>
<dbReference type="GO" id="GO:0003677">
    <property type="term" value="F:DNA binding"/>
    <property type="evidence" value="ECO:0007669"/>
    <property type="project" value="InterPro"/>
</dbReference>
<reference evidence="2 3" key="1">
    <citation type="submission" date="2017-09" db="EMBL/GenBank/DDBJ databases">
        <title>Depth-based differentiation of microbial function through sediment-hosted aquifers and enrichment of novel symbionts in the deep terrestrial subsurface.</title>
        <authorList>
            <person name="Probst A.J."/>
            <person name="Ladd B."/>
            <person name="Jarett J.K."/>
            <person name="Geller-Mcgrath D.E."/>
            <person name="Sieber C.M."/>
            <person name="Emerson J.B."/>
            <person name="Anantharaman K."/>
            <person name="Thomas B.C."/>
            <person name="Malmstrom R."/>
            <person name="Stieglmeier M."/>
            <person name="Klingl A."/>
            <person name="Woyke T."/>
            <person name="Ryan C.M."/>
            <person name="Banfield J.F."/>
        </authorList>
    </citation>
    <scope>NUCLEOTIDE SEQUENCE [LARGE SCALE GENOMIC DNA]</scope>
    <source>
        <strain evidence="2">CG22_combo_CG10-13_8_21_14_all_32_8</strain>
    </source>
</reference>
<evidence type="ECO:0000313" key="2">
    <source>
        <dbReference type="EMBL" id="PIP68818.1"/>
    </source>
</evidence>
<dbReference type="SUPFAM" id="SSF53041">
    <property type="entry name" value="Resolvase-like"/>
    <property type="match status" value="1"/>
</dbReference>
<sequence>MKNNMENKKFFLYARKSTDVEDKQVLSIDAQLTELREYAVRENIEISAEYIEKQSAKVPGRPIFNKMMLAIETFGGNILAWNPDRL</sequence>
<dbReference type="Pfam" id="PF00239">
    <property type="entry name" value="Resolvase"/>
    <property type="match status" value="1"/>
</dbReference>
<dbReference type="GO" id="GO:0000150">
    <property type="term" value="F:DNA strand exchange activity"/>
    <property type="evidence" value="ECO:0007669"/>
    <property type="project" value="InterPro"/>
</dbReference>
<dbReference type="Proteomes" id="UP000229176">
    <property type="component" value="Unassembled WGS sequence"/>
</dbReference>
<accession>A0A2H0CHH4</accession>
<comment type="caution">
    <text evidence="2">The sequence shown here is derived from an EMBL/GenBank/DDBJ whole genome shotgun (WGS) entry which is preliminary data.</text>
</comment>